<dbReference type="Proteomes" id="UP000694920">
    <property type="component" value="Unplaced"/>
</dbReference>
<evidence type="ECO:0000313" key="9">
    <source>
        <dbReference type="RefSeq" id="XP_024947554.1"/>
    </source>
</evidence>
<evidence type="ECO:0000256" key="1">
    <source>
        <dbReference type="ARBA" id="ARBA00004606"/>
    </source>
</evidence>
<keyword evidence="3 7" id="KW-0812">Transmembrane</keyword>
<keyword evidence="8" id="KW-1185">Reference proteome</keyword>
<dbReference type="PANTHER" id="PTHR11523">
    <property type="entry name" value="SODIUM/POTASSIUM-DEPENDENT ATPASE BETA SUBUNIT"/>
    <property type="match status" value="1"/>
</dbReference>
<feature type="transmembrane region" description="Helical" evidence="7">
    <location>
        <begin position="67"/>
        <end position="86"/>
    </location>
</feature>
<keyword evidence="4" id="KW-0735">Signal-anchor</keyword>
<dbReference type="GeneID" id="107274040"/>
<dbReference type="AlphaFoldDB" id="A0AAJ7W7N7"/>
<dbReference type="PANTHER" id="PTHR11523:SF28">
    <property type="entry name" value="NA_K-ATPASE BETA SUBUNIT ISOFORM 4-RELATED"/>
    <property type="match status" value="1"/>
</dbReference>
<protein>
    <submittedName>
        <fullName evidence="9">Sodium/potassium-transporting ATPase subunit beta-1 isoform X1</fullName>
    </submittedName>
</protein>
<dbReference type="InterPro" id="IPR000402">
    <property type="entry name" value="Na/K_ATPase_sub_beta"/>
</dbReference>
<evidence type="ECO:0000256" key="4">
    <source>
        <dbReference type="ARBA" id="ARBA00022968"/>
    </source>
</evidence>
<evidence type="ECO:0000256" key="2">
    <source>
        <dbReference type="ARBA" id="ARBA00005876"/>
    </source>
</evidence>
<keyword evidence="6 7" id="KW-0472">Membrane</keyword>
<reference evidence="9" key="1">
    <citation type="submission" date="2025-08" db="UniProtKB">
        <authorList>
            <consortium name="RefSeq"/>
        </authorList>
    </citation>
    <scope>IDENTIFICATION</scope>
</reference>
<organism evidence="8 9">
    <name type="scientific">Cephus cinctus</name>
    <name type="common">Wheat stem sawfly</name>
    <dbReference type="NCBI Taxonomy" id="211228"/>
    <lineage>
        <taxon>Eukaryota</taxon>
        <taxon>Metazoa</taxon>
        <taxon>Ecdysozoa</taxon>
        <taxon>Arthropoda</taxon>
        <taxon>Hexapoda</taxon>
        <taxon>Insecta</taxon>
        <taxon>Pterygota</taxon>
        <taxon>Neoptera</taxon>
        <taxon>Endopterygota</taxon>
        <taxon>Hymenoptera</taxon>
        <taxon>Cephoidea</taxon>
        <taxon>Cephidae</taxon>
        <taxon>Cephus</taxon>
    </lineage>
</organism>
<evidence type="ECO:0000256" key="6">
    <source>
        <dbReference type="ARBA" id="ARBA00023136"/>
    </source>
</evidence>
<evidence type="ECO:0000256" key="7">
    <source>
        <dbReference type="SAM" id="Phobius"/>
    </source>
</evidence>
<dbReference type="GO" id="GO:0030007">
    <property type="term" value="P:intracellular potassium ion homeostasis"/>
    <property type="evidence" value="ECO:0007669"/>
    <property type="project" value="TreeGrafter"/>
</dbReference>
<dbReference type="GO" id="GO:0005890">
    <property type="term" value="C:sodium:potassium-exchanging ATPase complex"/>
    <property type="evidence" value="ECO:0007669"/>
    <property type="project" value="InterPro"/>
</dbReference>
<dbReference type="KEGG" id="ccin:107274040"/>
<dbReference type="InterPro" id="IPR038702">
    <property type="entry name" value="Na/K_ATPase_sub_beta_sf"/>
</dbReference>
<evidence type="ECO:0000256" key="5">
    <source>
        <dbReference type="ARBA" id="ARBA00022989"/>
    </source>
</evidence>
<dbReference type="GO" id="GO:0006883">
    <property type="term" value="P:intracellular sodium ion homeostasis"/>
    <property type="evidence" value="ECO:0007669"/>
    <property type="project" value="TreeGrafter"/>
</dbReference>
<accession>A0AAJ7W7N7</accession>
<dbReference type="GO" id="GO:0036376">
    <property type="term" value="P:sodium ion export across plasma membrane"/>
    <property type="evidence" value="ECO:0007669"/>
    <property type="project" value="TreeGrafter"/>
</dbReference>
<dbReference type="GO" id="GO:0001671">
    <property type="term" value="F:ATPase activator activity"/>
    <property type="evidence" value="ECO:0007669"/>
    <property type="project" value="TreeGrafter"/>
</dbReference>
<comment type="similarity">
    <text evidence="2">Belongs to the X(+)/potassium ATPases subunit beta family.</text>
</comment>
<dbReference type="RefSeq" id="XP_024947554.1">
    <property type="nucleotide sequence ID" value="XM_025091786.1"/>
</dbReference>
<name>A0AAJ7W7N7_CEPCN</name>
<sequence>MLSHDETYYERRRPQPDLGPWRNIMRFIWNTEKRAFLDRNCREWSKNVMPTVITLINNSFRIAQVGLFYLCFFGVLFSLFAFKMWITMSYVAGLDKPYIQRANLLTRSYLTAGAGRYTRTSYSGLSAPGTGFIPNILTPTSSPIIWISQSSDKGRPEKYMQIITDFLLGYHRNASEYSDSCIEGKPRTEFDGRPCFFDINRLGICGKFPYGYTVPVQPCVLVKFNKVFDWIPHYYEKVSELPDKMPDWLRNVIRNSTEYQIWLSCEGSNNVDKEHIGLIEYIPKSGFSVEYFPYTGQTGFLSPIVALRFLNLTANRLITVECTAWAKKYSYTMDFQIMIGKRLFKTI</sequence>
<dbReference type="Gene3D" id="2.60.40.1660">
    <property type="entry name" value="Na, k-atpase alpha subunit"/>
    <property type="match status" value="1"/>
</dbReference>
<comment type="subcellular location">
    <subcellularLocation>
        <location evidence="1">Membrane</location>
        <topology evidence="1">Single-pass type II membrane protein</topology>
    </subcellularLocation>
</comment>
<dbReference type="Pfam" id="PF00287">
    <property type="entry name" value="Na_K-ATPase"/>
    <property type="match status" value="1"/>
</dbReference>
<evidence type="ECO:0000256" key="3">
    <source>
        <dbReference type="ARBA" id="ARBA00022692"/>
    </source>
</evidence>
<evidence type="ECO:0000313" key="8">
    <source>
        <dbReference type="Proteomes" id="UP000694920"/>
    </source>
</evidence>
<proteinExistence type="inferred from homology"/>
<keyword evidence="5 7" id="KW-1133">Transmembrane helix</keyword>
<dbReference type="GO" id="GO:1990573">
    <property type="term" value="P:potassium ion import across plasma membrane"/>
    <property type="evidence" value="ECO:0007669"/>
    <property type="project" value="TreeGrafter"/>
</dbReference>
<gene>
    <name evidence="9" type="primary">LOC107274040</name>
</gene>